<dbReference type="PANTHER" id="PTHR42999">
    <property type="entry name" value="ANTIBIOTIC RESISTANCE PROTEIN MCBG"/>
    <property type="match status" value="1"/>
</dbReference>
<comment type="caution">
    <text evidence="1">The sequence shown here is derived from an EMBL/GenBank/DDBJ whole genome shotgun (WGS) entry which is preliminary data.</text>
</comment>
<organism evidence="1 2">
    <name type="scientific">Rhizobium soli</name>
    <dbReference type="NCBI Taxonomy" id="424798"/>
    <lineage>
        <taxon>Bacteria</taxon>
        <taxon>Pseudomonadati</taxon>
        <taxon>Pseudomonadota</taxon>
        <taxon>Alphaproteobacteria</taxon>
        <taxon>Hyphomicrobiales</taxon>
        <taxon>Rhizobiaceae</taxon>
        <taxon>Rhizobium/Agrobacterium group</taxon>
        <taxon>Rhizobium</taxon>
    </lineage>
</organism>
<protein>
    <submittedName>
        <fullName evidence="1">Uncharacterized protein YjbI with pentapeptide repeats</fullName>
    </submittedName>
</protein>
<dbReference type="PANTHER" id="PTHR42999:SF1">
    <property type="entry name" value="PENTAPEPTIDE REPEAT-CONTAINING PROTEIN"/>
    <property type="match status" value="1"/>
</dbReference>
<keyword evidence="2" id="KW-1185">Reference proteome</keyword>
<evidence type="ECO:0000313" key="1">
    <source>
        <dbReference type="EMBL" id="MBB6508369.1"/>
    </source>
</evidence>
<evidence type="ECO:0000313" key="2">
    <source>
        <dbReference type="Proteomes" id="UP000585437"/>
    </source>
</evidence>
<dbReference type="EMBL" id="JACHBU010000003">
    <property type="protein sequence ID" value="MBB6508369.1"/>
    <property type="molecule type" value="Genomic_DNA"/>
</dbReference>
<dbReference type="Pfam" id="PF00805">
    <property type="entry name" value="Pentapeptide"/>
    <property type="match status" value="2"/>
</dbReference>
<name>A0A7X0MRA2_9HYPH</name>
<dbReference type="SUPFAM" id="SSF141571">
    <property type="entry name" value="Pentapeptide repeat-like"/>
    <property type="match status" value="1"/>
</dbReference>
<proteinExistence type="predicted"/>
<accession>A0A7X0MRA2</accession>
<dbReference type="InterPro" id="IPR052949">
    <property type="entry name" value="PA_immunity-related"/>
</dbReference>
<dbReference type="Proteomes" id="UP000585437">
    <property type="component" value="Unassembled WGS sequence"/>
</dbReference>
<dbReference type="Gene3D" id="2.160.20.80">
    <property type="entry name" value="E3 ubiquitin-protein ligase SopA"/>
    <property type="match status" value="2"/>
</dbReference>
<sequence>MLEISSLETAFSMKEPVIGLRFASEDLSDFITSESKFSDCRFNDCIFDGAKIRECEFIGCSFSNCSFKEAEFFNCIFVDRETQAGSAWNYCDLNEAKFKACNLSNNRIVKCEAFLLEITDSSAVGLQFDAEVHRKISKRMMFGGVVLQRCKLQYAVFAASSYEESRFESCDLRDCSFVESNLSRVSLMGSSLNNIDFTGATLDFANLSQATFDEMDLAAMASFKGMTVSRDQHENLLRSMGILTSG</sequence>
<dbReference type="InterPro" id="IPR001646">
    <property type="entry name" value="5peptide_repeat"/>
</dbReference>
<dbReference type="RefSeq" id="WP_184654401.1">
    <property type="nucleotide sequence ID" value="NZ_JACHBU010000003.1"/>
</dbReference>
<gene>
    <name evidence="1" type="ORF">F4695_001718</name>
</gene>
<dbReference type="AlphaFoldDB" id="A0A7X0MRA2"/>
<reference evidence="1 2" key="1">
    <citation type="submission" date="2020-08" db="EMBL/GenBank/DDBJ databases">
        <title>The Agave Microbiome: Exploring the role of microbial communities in plant adaptations to desert environments.</title>
        <authorList>
            <person name="Partida-Martinez L.P."/>
        </authorList>
    </citation>
    <scope>NUCLEOTIDE SEQUENCE [LARGE SCALE GENOMIC DNA]</scope>
    <source>
        <strain evidence="1 2">AS3.12</strain>
    </source>
</reference>